<evidence type="ECO:0000313" key="2">
    <source>
        <dbReference type="Proteomes" id="UP000694892"/>
    </source>
</evidence>
<dbReference type="AlphaFoldDB" id="A0A974HNL1"/>
<reference evidence="2" key="1">
    <citation type="journal article" date="2016" name="Nature">
        <title>Genome evolution in the allotetraploid frog Xenopus laevis.</title>
        <authorList>
            <person name="Session A.M."/>
            <person name="Uno Y."/>
            <person name="Kwon T."/>
            <person name="Chapman J.A."/>
            <person name="Toyoda A."/>
            <person name="Takahashi S."/>
            <person name="Fukui A."/>
            <person name="Hikosaka A."/>
            <person name="Suzuki A."/>
            <person name="Kondo M."/>
            <person name="van Heeringen S.J."/>
            <person name="Quigley I."/>
            <person name="Heinz S."/>
            <person name="Ogino H."/>
            <person name="Ochi H."/>
            <person name="Hellsten U."/>
            <person name="Lyons J.B."/>
            <person name="Simakov O."/>
            <person name="Putnam N."/>
            <person name="Stites J."/>
            <person name="Kuroki Y."/>
            <person name="Tanaka T."/>
            <person name="Michiue T."/>
            <person name="Watanabe M."/>
            <person name="Bogdanovic O."/>
            <person name="Lister R."/>
            <person name="Georgiou G."/>
            <person name="Paranjpe S.S."/>
            <person name="van Kruijsbergen I."/>
            <person name="Shu S."/>
            <person name="Carlson J."/>
            <person name="Kinoshita T."/>
            <person name="Ohta Y."/>
            <person name="Mawaribuchi S."/>
            <person name="Jenkins J."/>
            <person name="Grimwood J."/>
            <person name="Schmutz J."/>
            <person name="Mitros T."/>
            <person name="Mozaffari S.V."/>
            <person name="Suzuki Y."/>
            <person name="Haramoto Y."/>
            <person name="Yamamoto T.S."/>
            <person name="Takagi C."/>
            <person name="Heald R."/>
            <person name="Miller K."/>
            <person name="Haudenschild C."/>
            <person name="Kitzman J."/>
            <person name="Nakayama T."/>
            <person name="Izutsu Y."/>
            <person name="Robert J."/>
            <person name="Fortriede J."/>
            <person name="Burns K."/>
            <person name="Lotay V."/>
            <person name="Karimi K."/>
            <person name="Yasuoka Y."/>
            <person name="Dichmann D.S."/>
            <person name="Flajnik M.F."/>
            <person name="Houston D.W."/>
            <person name="Shendure J."/>
            <person name="DuPasquier L."/>
            <person name="Vize P.D."/>
            <person name="Zorn A.M."/>
            <person name="Ito M."/>
            <person name="Marcotte E.M."/>
            <person name="Wallingford J.B."/>
            <person name="Ito Y."/>
            <person name="Asashima M."/>
            <person name="Ueno N."/>
            <person name="Matsuda Y."/>
            <person name="Veenstra G.J."/>
            <person name="Fujiyama A."/>
            <person name="Harland R.M."/>
            <person name="Taira M."/>
            <person name="Rokhsar D.S."/>
        </authorList>
    </citation>
    <scope>NUCLEOTIDE SEQUENCE [LARGE SCALE GENOMIC DNA]</scope>
    <source>
        <strain evidence="2">J</strain>
    </source>
</reference>
<accession>A0A974HNL1</accession>
<gene>
    <name evidence="1" type="ORF">XELAEV_18022908mg</name>
</gene>
<organism evidence="1 2">
    <name type="scientific">Xenopus laevis</name>
    <name type="common">African clawed frog</name>
    <dbReference type="NCBI Taxonomy" id="8355"/>
    <lineage>
        <taxon>Eukaryota</taxon>
        <taxon>Metazoa</taxon>
        <taxon>Chordata</taxon>
        <taxon>Craniata</taxon>
        <taxon>Vertebrata</taxon>
        <taxon>Euteleostomi</taxon>
        <taxon>Amphibia</taxon>
        <taxon>Batrachia</taxon>
        <taxon>Anura</taxon>
        <taxon>Pipoidea</taxon>
        <taxon>Pipidae</taxon>
        <taxon>Xenopodinae</taxon>
        <taxon>Xenopus</taxon>
        <taxon>Xenopus</taxon>
    </lineage>
</organism>
<name>A0A974HNL1_XENLA</name>
<sequence length="69" mass="7691">MSSYGMDSNVETELLKFSSVILPLYNATGDYVLCVVLCMRPIFTHENDPKIPHLKKISSVQIFATSSPL</sequence>
<proteinExistence type="predicted"/>
<evidence type="ECO:0000313" key="1">
    <source>
        <dbReference type="EMBL" id="OCT84752.1"/>
    </source>
</evidence>
<dbReference type="EMBL" id="CM004472">
    <property type="protein sequence ID" value="OCT84752.1"/>
    <property type="molecule type" value="Genomic_DNA"/>
</dbReference>
<protein>
    <submittedName>
        <fullName evidence="1">Uncharacterized protein</fullName>
    </submittedName>
</protein>
<dbReference type="Proteomes" id="UP000694892">
    <property type="component" value="Chromosome 4L"/>
</dbReference>